<organism evidence="14 15">
    <name type="scientific">Acrobeloides nanus</name>
    <dbReference type="NCBI Taxonomy" id="290746"/>
    <lineage>
        <taxon>Eukaryota</taxon>
        <taxon>Metazoa</taxon>
        <taxon>Ecdysozoa</taxon>
        <taxon>Nematoda</taxon>
        <taxon>Chromadorea</taxon>
        <taxon>Rhabditida</taxon>
        <taxon>Tylenchina</taxon>
        <taxon>Cephalobomorpha</taxon>
        <taxon>Cephaloboidea</taxon>
        <taxon>Cephalobidae</taxon>
        <taxon>Acrobeloides</taxon>
    </lineage>
</organism>
<feature type="compositionally biased region" description="Low complexity" evidence="9">
    <location>
        <begin position="65"/>
        <end position="74"/>
    </location>
</feature>
<feature type="domain" description="CCHC-type" evidence="10">
    <location>
        <begin position="398"/>
        <end position="411"/>
    </location>
</feature>
<dbReference type="InterPro" id="IPR014014">
    <property type="entry name" value="RNA_helicase_DEAD_Q_motif"/>
</dbReference>
<dbReference type="CDD" id="cd18787">
    <property type="entry name" value="SF2_C_DEAD"/>
    <property type="match status" value="1"/>
</dbReference>
<evidence type="ECO:0000313" key="14">
    <source>
        <dbReference type="Proteomes" id="UP000887540"/>
    </source>
</evidence>
<dbReference type="Pfam" id="PF00270">
    <property type="entry name" value="DEAD"/>
    <property type="match status" value="1"/>
</dbReference>
<evidence type="ECO:0000259" key="13">
    <source>
        <dbReference type="PROSITE" id="PS51195"/>
    </source>
</evidence>
<dbReference type="AlphaFoldDB" id="A0A914C4G5"/>
<dbReference type="SMART" id="SM00490">
    <property type="entry name" value="HELICc"/>
    <property type="match status" value="1"/>
</dbReference>
<feature type="compositionally biased region" description="Gly residues" evidence="9">
    <location>
        <begin position="366"/>
        <end position="378"/>
    </location>
</feature>
<dbReference type="Gene3D" id="4.10.60.10">
    <property type="entry name" value="Zinc finger, CCHC-type"/>
    <property type="match status" value="1"/>
</dbReference>
<protein>
    <recommendedName>
        <fullName evidence="2">RNA helicase</fullName>
        <ecNumber evidence="2">3.6.4.13</ecNumber>
    </recommendedName>
</protein>
<dbReference type="SUPFAM" id="SSF52540">
    <property type="entry name" value="P-loop containing nucleoside triphosphate hydrolases"/>
    <property type="match status" value="1"/>
</dbReference>
<keyword evidence="7" id="KW-0479">Metal-binding</keyword>
<evidence type="ECO:0000259" key="11">
    <source>
        <dbReference type="PROSITE" id="PS51192"/>
    </source>
</evidence>
<evidence type="ECO:0000259" key="12">
    <source>
        <dbReference type="PROSITE" id="PS51194"/>
    </source>
</evidence>
<feature type="compositionally biased region" description="Gly residues" evidence="9">
    <location>
        <begin position="35"/>
        <end position="49"/>
    </location>
</feature>
<evidence type="ECO:0000256" key="4">
    <source>
        <dbReference type="ARBA" id="ARBA00022801"/>
    </source>
</evidence>
<feature type="domain" description="Helicase ATP-binding" evidence="11">
    <location>
        <begin position="505"/>
        <end position="686"/>
    </location>
</feature>
<evidence type="ECO:0000256" key="1">
    <source>
        <dbReference type="ARBA" id="ARBA00010132"/>
    </source>
</evidence>
<feature type="region of interest" description="Disordered" evidence="9">
    <location>
        <begin position="18"/>
        <end position="388"/>
    </location>
</feature>
<dbReference type="InterPro" id="IPR001650">
    <property type="entry name" value="Helicase_C-like"/>
</dbReference>
<evidence type="ECO:0000256" key="7">
    <source>
        <dbReference type="PROSITE-ProRule" id="PRU00047"/>
    </source>
</evidence>
<dbReference type="GO" id="GO:0008270">
    <property type="term" value="F:zinc ion binding"/>
    <property type="evidence" value="ECO:0007669"/>
    <property type="project" value="UniProtKB-KW"/>
</dbReference>
<comment type="similarity">
    <text evidence="1">Belongs to the DEAD box helicase family. DDX4/VASA subfamily.</text>
</comment>
<dbReference type="GO" id="GO:0005524">
    <property type="term" value="F:ATP binding"/>
    <property type="evidence" value="ECO:0007669"/>
    <property type="project" value="UniProtKB-KW"/>
</dbReference>
<dbReference type="EC" id="3.6.4.13" evidence="2"/>
<evidence type="ECO:0000256" key="6">
    <source>
        <dbReference type="ARBA" id="ARBA00022840"/>
    </source>
</evidence>
<feature type="compositionally biased region" description="Gly residues" evidence="9">
    <location>
        <begin position="161"/>
        <end position="174"/>
    </location>
</feature>
<feature type="compositionally biased region" description="Low complexity" evidence="9">
    <location>
        <begin position="150"/>
        <end position="160"/>
    </location>
</feature>
<feature type="short sequence motif" description="Q motif" evidence="8">
    <location>
        <begin position="473"/>
        <end position="502"/>
    </location>
</feature>
<evidence type="ECO:0000256" key="9">
    <source>
        <dbReference type="SAM" id="MobiDB-lite"/>
    </source>
</evidence>
<feature type="compositionally biased region" description="Low complexity" evidence="9">
    <location>
        <begin position="128"/>
        <end position="139"/>
    </location>
</feature>
<feature type="compositionally biased region" description="Polar residues" evidence="9">
    <location>
        <begin position="896"/>
        <end position="908"/>
    </location>
</feature>
<dbReference type="Proteomes" id="UP000887540">
    <property type="component" value="Unplaced"/>
</dbReference>
<feature type="compositionally biased region" description="Low complexity" evidence="9">
    <location>
        <begin position="175"/>
        <end position="184"/>
    </location>
</feature>
<dbReference type="PANTHER" id="PTHR47958">
    <property type="entry name" value="ATP-DEPENDENT RNA HELICASE DBP3"/>
    <property type="match status" value="1"/>
</dbReference>
<dbReference type="SMART" id="SM00487">
    <property type="entry name" value="DEXDc"/>
    <property type="match status" value="1"/>
</dbReference>
<evidence type="ECO:0000256" key="2">
    <source>
        <dbReference type="ARBA" id="ARBA00012552"/>
    </source>
</evidence>
<evidence type="ECO:0000259" key="10">
    <source>
        <dbReference type="PROSITE" id="PS50158"/>
    </source>
</evidence>
<dbReference type="PROSITE" id="PS00039">
    <property type="entry name" value="DEAD_ATP_HELICASE"/>
    <property type="match status" value="1"/>
</dbReference>
<keyword evidence="7" id="KW-0862">Zinc</keyword>
<keyword evidence="7" id="KW-0863">Zinc-finger</keyword>
<feature type="compositionally biased region" description="Gly residues" evidence="9">
    <location>
        <begin position="338"/>
        <end position="354"/>
    </location>
</feature>
<feature type="compositionally biased region" description="Gly residues" evidence="9">
    <location>
        <begin position="297"/>
        <end position="310"/>
    </location>
</feature>
<dbReference type="SUPFAM" id="SSF57756">
    <property type="entry name" value="Retrovirus zinc finger-like domains"/>
    <property type="match status" value="1"/>
</dbReference>
<dbReference type="GO" id="GO:0043186">
    <property type="term" value="C:P granule"/>
    <property type="evidence" value="ECO:0007669"/>
    <property type="project" value="UniProtKB-ARBA"/>
</dbReference>
<dbReference type="GO" id="GO:0003676">
    <property type="term" value="F:nucleic acid binding"/>
    <property type="evidence" value="ECO:0007669"/>
    <property type="project" value="InterPro"/>
</dbReference>
<feature type="compositionally biased region" description="Gly residues" evidence="9">
    <location>
        <begin position="117"/>
        <end position="127"/>
    </location>
</feature>
<feature type="compositionally biased region" description="Low complexity" evidence="9">
    <location>
        <begin position="287"/>
        <end position="296"/>
    </location>
</feature>
<dbReference type="Pfam" id="PF00098">
    <property type="entry name" value="zf-CCHC"/>
    <property type="match status" value="1"/>
</dbReference>
<feature type="compositionally biased region" description="Gly residues" evidence="9">
    <location>
        <begin position="277"/>
        <end position="286"/>
    </location>
</feature>
<keyword evidence="3" id="KW-0547">Nucleotide-binding</keyword>
<accession>A0A914C4G5</accession>
<evidence type="ECO:0000313" key="15">
    <source>
        <dbReference type="WBParaSite" id="ACRNAN_Path_274.g1011.t1"/>
    </source>
</evidence>
<dbReference type="GO" id="GO:0019899">
    <property type="term" value="F:enzyme binding"/>
    <property type="evidence" value="ECO:0007669"/>
    <property type="project" value="UniProtKB-ARBA"/>
</dbReference>
<feature type="compositionally biased region" description="Gly residues" evidence="9">
    <location>
        <begin position="321"/>
        <end position="330"/>
    </location>
</feature>
<dbReference type="PROSITE" id="PS51192">
    <property type="entry name" value="HELICASE_ATP_BIND_1"/>
    <property type="match status" value="1"/>
</dbReference>
<feature type="compositionally biased region" description="Gly residues" evidence="9">
    <location>
        <begin position="253"/>
        <end position="266"/>
    </location>
</feature>
<dbReference type="GO" id="GO:0016787">
    <property type="term" value="F:hydrolase activity"/>
    <property type="evidence" value="ECO:0007669"/>
    <property type="project" value="UniProtKB-KW"/>
</dbReference>
<dbReference type="PROSITE" id="PS51194">
    <property type="entry name" value="HELICASE_CTER"/>
    <property type="match status" value="1"/>
</dbReference>
<dbReference type="WBParaSite" id="ACRNAN_Path_274.g1011.t1">
    <property type="protein sequence ID" value="ACRNAN_Path_274.g1011.t1"/>
    <property type="gene ID" value="ACRNAN_Path_274.g1011"/>
</dbReference>
<dbReference type="Pfam" id="PF00271">
    <property type="entry name" value="Helicase_C"/>
    <property type="match status" value="1"/>
</dbReference>
<keyword evidence="4" id="KW-0378">Hydrolase</keyword>
<dbReference type="InterPro" id="IPR011545">
    <property type="entry name" value="DEAD/DEAH_box_helicase_dom"/>
</dbReference>
<dbReference type="SMART" id="SM00343">
    <property type="entry name" value="ZnF_C2HC"/>
    <property type="match status" value="1"/>
</dbReference>
<sequence length="914" mass="98435">MTFERGSGFVVRGRGRGNFGGQCNDFGDQDNGFNVGRGGGRGNFRGRGGFAEEDSFSSGRGGSRGQSNFGDQDSGFGGGRGGFRGQSNFNDQDSGFSGGRGGYRGQSNNFDDQDSGFSGGRGGGRGGFRSQSNFNDQGSDFGGGRGGYRGQSNNFGDQDSGFGGGRGGSRGGFRGQSNFGDQDNGFGGGRGGGRGGFRGQSNFGDQDGGFGGGRGGFRGQSNFDDQDGGFGGGRGGSRGGFRGQSSFDDQDSGFGGGRGGGRGGFRGQSSFDEQDSGFGGGRGGFRGQSNFGDQGSSFGGGRGGSRGGFRGQSSFDDQDSGFGGGRGGFRGQSNFGDQGSGFGGGRGGGRGGFRGQSSFDDQDSGFSGGYGRGRGGFRGQSNFNNQDSGFSGGGGRACFNCGKEGHISAECDATRVDEDGNERNRNHIPEIRAIEDLYLEDKQHEELYRHVVEEDEEICVTGAAGEEILAKLDTWKDADFEEQLYKNITERSGYTRPRKIQAHTIPLIIQGRDVLGHAETGSGKTAAFMLPIISKIMKLKAEVDAEPSSPFAIIIGPTRELVLQIYEQGRKFADLTGVKVAKAYGQYNVAQNARELREGCDILCATPGRLKMFILKGDILVKNLKFLVLDEADRLLDQSFMEELRCISEVHGFPDKNSRQTLMFSATFEQQVQNMGKYFLKDDFVLVSNKKYVSANSRVQQNFVEVYKQDKNEKLREILSAEMEEAKKIDPQNPKIRRTLVFVQMKRHTKLLALFLTQAGIPATIINGDMSQDLRERALKEFRDYRTPVLIATDVCARGIDIKDLDHVVNFDLPHEATTYVHRIGRTGRLKEGTATSFFDPSGNDDMKIVRDLVQFVRDAGQEPVEFLVRASGGDNEANSGRLNGAAFENNEVKNEQTNFNSQPSTLLDANDEW</sequence>
<dbReference type="Gene3D" id="3.40.50.300">
    <property type="entry name" value="P-loop containing nucleotide triphosphate hydrolases"/>
    <property type="match status" value="2"/>
</dbReference>
<dbReference type="GO" id="GO:0003724">
    <property type="term" value="F:RNA helicase activity"/>
    <property type="evidence" value="ECO:0007669"/>
    <property type="project" value="UniProtKB-EC"/>
</dbReference>
<feature type="compositionally biased region" description="Gly residues" evidence="9">
    <location>
        <begin position="228"/>
        <end position="242"/>
    </location>
</feature>
<dbReference type="InterPro" id="IPR014001">
    <property type="entry name" value="Helicase_ATP-bd"/>
</dbReference>
<feature type="domain" description="DEAD-box RNA helicase Q" evidence="13">
    <location>
        <begin position="473"/>
        <end position="502"/>
    </location>
</feature>
<dbReference type="InterPro" id="IPR027417">
    <property type="entry name" value="P-loop_NTPase"/>
</dbReference>
<dbReference type="PROSITE" id="PS50158">
    <property type="entry name" value="ZF_CCHC"/>
    <property type="match status" value="1"/>
</dbReference>
<feature type="compositionally biased region" description="Gly residues" evidence="9">
    <location>
        <begin position="206"/>
        <end position="218"/>
    </location>
</feature>
<dbReference type="InterPro" id="IPR036875">
    <property type="entry name" value="Znf_CCHC_sf"/>
</dbReference>
<evidence type="ECO:0000256" key="8">
    <source>
        <dbReference type="PROSITE-ProRule" id="PRU00552"/>
    </source>
</evidence>
<feature type="compositionally biased region" description="Gly residues" evidence="9">
    <location>
        <begin position="185"/>
        <end position="198"/>
    </location>
</feature>
<dbReference type="PROSITE" id="PS51195">
    <property type="entry name" value="Q_MOTIF"/>
    <property type="match status" value="1"/>
</dbReference>
<proteinExistence type="inferred from homology"/>
<keyword evidence="6" id="KW-0067">ATP-binding</keyword>
<name>A0A914C4G5_9BILA</name>
<evidence type="ECO:0000256" key="5">
    <source>
        <dbReference type="ARBA" id="ARBA00022806"/>
    </source>
</evidence>
<feature type="compositionally biased region" description="Gly residues" evidence="9">
    <location>
        <begin position="140"/>
        <end position="149"/>
    </location>
</feature>
<dbReference type="InterPro" id="IPR000629">
    <property type="entry name" value="RNA-helicase_DEAD-box_CS"/>
</dbReference>
<feature type="region of interest" description="Disordered" evidence="9">
    <location>
        <begin position="895"/>
        <end position="914"/>
    </location>
</feature>
<feature type="compositionally biased region" description="Gly residues" evidence="9">
    <location>
        <begin position="75"/>
        <end position="84"/>
    </location>
</feature>
<reference evidence="15" key="1">
    <citation type="submission" date="2022-11" db="UniProtKB">
        <authorList>
            <consortium name="WormBaseParasite"/>
        </authorList>
    </citation>
    <scope>IDENTIFICATION</scope>
</reference>
<feature type="domain" description="Helicase C-terminal" evidence="12">
    <location>
        <begin position="714"/>
        <end position="873"/>
    </location>
</feature>
<keyword evidence="14" id="KW-1185">Reference proteome</keyword>
<keyword evidence="5" id="KW-0347">Helicase</keyword>
<dbReference type="InterPro" id="IPR001878">
    <property type="entry name" value="Znf_CCHC"/>
</dbReference>
<evidence type="ECO:0000256" key="3">
    <source>
        <dbReference type="ARBA" id="ARBA00022741"/>
    </source>
</evidence>